<dbReference type="STRING" id="1646377.BS640_19605"/>
<proteinExistence type="predicted"/>
<dbReference type="EMBL" id="MRWE01000043">
    <property type="protein sequence ID" value="ORJ23745.1"/>
    <property type="molecule type" value="Genomic_DNA"/>
</dbReference>
<protein>
    <submittedName>
        <fullName evidence="1">Uncharacterized protein</fullName>
    </submittedName>
</protein>
<gene>
    <name evidence="1" type="ORF">BS640_19605</name>
</gene>
<evidence type="ECO:0000313" key="2">
    <source>
        <dbReference type="Proteomes" id="UP000192536"/>
    </source>
</evidence>
<dbReference type="GeneID" id="93566199"/>
<accession>A0A1X0WAK6</accession>
<sequence length="69" mass="7887">MSKVQVKSFSEAQELLSIGDEIDIELAFDVTTDEFFTLAKEWCCEGVKIKKGDKFFIVSRKNFFIPAMS</sequence>
<reference evidence="1 2" key="1">
    <citation type="journal article" date="2017" name="Int. J. Syst. Evol. Microbiol.">
        <title>Rouxiella badensis sp. nov. and Rouxiella silvae sp. nov. isolated from peat bog soil in Germany and emendation of the genus description.</title>
        <authorList>
            <person name="Le Fleche-Mateos A."/>
            <person name="Kugler J.H."/>
            <person name="Hansen S.H."/>
            <person name="Syldatk C."/>
            <person name="Hausmann R."/>
            <person name="Lomprez F."/>
            <person name="Vandenbogaert M."/>
            <person name="Manuguerra J.C."/>
            <person name="Grimont P.A."/>
        </authorList>
    </citation>
    <scope>NUCLEOTIDE SEQUENCE [LARGE SCALE GENOMIC DNA]</scope>
    <source>
        <strain evidence="1 2">DSM 100043</strain>
    </source>
</reference>
<name>A0A1X0WAK6_9GAMM</name>
<dbReference type="AlphaFoldDB" id="A0A1X0WAK6"/>
<keyword evidence="2" id="KW-1185">Reference proteome</keyword>
<evidence type="ECO:0000313" key="1">
    <source>
        <dbReference type="EMBL" id="ORJ23745.1"/>
    </source>
</evidence>
<comment type="caution">
    <text evidence="1">The sequence shown here is derived from an EMBL/GenBank/DDBJ whole genome shotgun (WGS) entry which is preliminary data.</text>
</comment>
<organism evidence="1 2">
    <name type="scientific">Rouxiella badensis</name>
    <dbReference type="NCBI Taxonomy" id="1646377"/>
    <lineage>
        <taxon>Bacteria</taxon>
        <taxon>Pseudomonadati</taxon>
        <taxon>Pseudomonadota</taxon>
        <taxon>Gammaproteobacteria</taxon>
        <taxon>Enterobacterales</taxon>
        <taxon>Yersiniaceae</taxon>
        <taxon>Rouxiella</taxon>
    </lineage>
</organism>
<dbReference type="Proteomes" id="UP000192536">
    <property type="component" value="Unassembled WGS sequence"/>
</dbReference>
<dbReference type="RefSeq" id="WP_017490970.1">
    <property type="nucleotide sequence ID" value="NZ_CAUQAZ010000194.1"/>
</dbReference>